<evidence type="ECO:0000313" key="2">
    <source>
        <dbReference type="EMBL" id="MDL2345753.1"/>
    </source>
</evidence>
<name>A0ABT7JMU1_9DEIO</name>
<dbReference type="Proteomes" id="UP001302059">
    <property type="component" value="Unassembled WGS sequence"/>
</dbReference>
<gene>
    <name evidence="2" type="ORF">QOL99_16595</name>
</gene>
<dbReference type="EMBL" id="JASNGB010000283">
    <property type="protein sequence ID" value="MDL2345753.1"/>
    <property type="molecule type" value="Genomic_DNA"/>
</dbReference>
<reference evidence="2 3" key="1">
    <citation type="submission" date="2023-05" db="EMBL/GenBank/DDBJ databases">
        <authorList>
            <person name="Gao F."/>
        </authorList>
    </citation>
    <scope>NUCLEOTIDE SEQUENCE [LARGE SCALE GENOMIC DNA]</scope>
    <source>
        <strain evidence="2 3">MIMF12</strain>
    </source>
</reference>
<evidence type="ECO:0000256" key="1">
    <source>
        <dbReference type="SAM" id="MobiDB-lite"/>
    </source>
</evidence>
<evidence type="ECO:0000313" key="3">
    <source>
        <dbReference type="Proteomes" id="UP001302059"/>
    </source>
</evidence>
<feature type="non-terminal residue" evidence="2">
    <location>
        <position position="172"/>
    </location>
</feature>
<keyword evidence="3" id="KW-1185">Reference proteome</keyword>
<evidence type="ECO:0008006" key="4">
    <source>
        <dbReference type="Google" id="ProtNLM"/>
    </source>
</evidence>
<feature type="compositionally biased region" description="Pro residues" evidence="1">
    <location>
        <begin position="84"/>
        <end position="107"/>
    </location>
</feature>
<organism evidence="2 3">
    <name type="scientific">Deinococcus rhizophilus</name>
    <dbReference type="NCBI Taxonomy" id="3049544"/>
    <lineage>
        <taxon>Bacteria</taxon>
        <taxon>Thermotogati</taxon>
        <taxon>Deinococcota</taxon>
        <taxon>Deinococci</taxon>
        <taxon>Deinococcales</taxon>
        <taxon>Deinococcaceae</taxon>
        <taxon>Deinococcus</taxon>
    </lineage>
</organism>
<protein>
    <recommendedName>
        <fullName evidence="4">VWA containing CoxE family protein</fullName>
    </recommendedName>
</protein>
<comment type="caution">
    <text evidence="2">The sequence shown here is derived from an EMBL/GenBank/DDBJ whole genome shotgun (WGS) entry which is preliminary data.</text>
</comment>
<proteinExistence type="predicted"/>
<sequence length="172" mass="17682">MTAPPSQADLPSRVAALCAHLRWAHGFRLGPGETAAALAALGAVNLGRRREVRDALRAVLTASREEGRVFDAAFDTFFRRGEAPAPPQLPPLLPRTEAPLPPPPPAPAGQTEDRGPPQPSAAGRAATGEDADTAPTPTRPDPEREAAGDPDAPAPLLHARRSPNAGAGGGVS</sequence>
<feature type="region of interest" description="Disordered" evidence="1">
    <location>
        <begin position="81"/>
        <end position="172"/>
    </location>
</feature>
<accession>A0ABT7JMU1</accession>